<dbReference type="EMBL" id="GG693855">
    <property type="protein sequence ID" value="EES53752.1"/>
    <property type="molecule type" value="Genomic_DNA"/>
</dbReference>
<gene>
    <name evidence="1" type="ORF">UBAL3_57480007</name>
</gene>
<keyword evidence="2" id="KW-1185">Reference proteome</keyword>
<organism evidence="1 2">
    <name type="scientific">Leptospirillum ferrodiazotrophum</name>
    <dbReference type="NCBI Taxonomy" id="412449"/>
    <lineage>
        <taxon>Bacteria</taxon>
        <taxon>Pseudomonadati</taxon>
        <taxon>Nitrospirota</taxon>
        <taxon>Nitrospiria</taxon>
        <taxon>Nitrospirales</taxon>
        <taxon>Nitrospiraceae</taxon>
        <taxon>Leptospirillum</taxon>
    </lineage>
</organism>
<dbReference type="PANTHER" id="PTHR42307:SF2">
    <property type="entry name" value="PUP DEAMIDASE_DEPUPYLASE"/>
    <property type="match status" value="1"/>
</dbReference>
<proteinExistence type="predicted"/>
<evidence type="ECO:0000313" key="2">
    <source>
        <dbReference type="Proteomes" id="UP000009374"/>
    </source>
</evidence>
<keyword evidence="1" id="KW-0647">Proteasome</keyword>
<dbReference type="GO" id="GO:0019941">
    <property type="term" value="P:modification-dependent protein catabolic process"/>
    <property type="evidence" value="ECO:0007669"/>
    <property type="project" value="InterPro"/>
</dbReference>
<accession>C6HUF0</accession>
<dbReference type="Proteomes" id="UP000009374">
    <property type="component" value="Unassembled WGS sequence"/>
</dbReference>
<dbReference type="GO" id="GO:0070490">
    <property type="term" value="P:protein pupylation"/>
    <property type="evidence" value="ECO:0007669"/>
    <property type="project" value="TreeGrafter"/>
</dbReference>
<reference evidence="1 2" key="1">
    <citation type="journal article" date="2009" name="Appl. Environ. Microbiol.">
        <title>Community genomic and proteomic analyses of chemoautotrophic iron-oxidizing "Leptospirillum rubarum" (Group II) and "Leptospirillum ferrodiazotrophum" (Group III) bacteria in acid mine drainage biofilms.</title>
        <authorList>
            <person name="Goltsman D.S."/>
            <person name="Denef V.J."/>
            <person name="Singer S.W."/>
            <person name="VerBerkmoes N.C."/>
            <person name="Lefsrud M."/>
            <person name="Mueller R.S."/>
            <person name="Dick G.J."/>
            <person name="Sun C.L."/>
            <person name="Wheeler K.E."/>
            <person name="Zemla A."/>
            <person name="Baker B.J."/>
            <person name="Hauser L."/>
            <person name="Land M."/>
            <person name="Shah M.B."/>
            <person name="Thelen M.P."/>
            <person name="Hettich R.L."/>
            <person name="Banfield J.F."/>
        </authorList>
    </citation>
    <scope>NUCLEOTIDE SEQUENCE [LARGE SCALE GENOMIC DNA]</scope>
</reference>
<dbReference type="GO" id="GO:0005524">
    <property type="term" value="F:ATP binding"/>
    <property type="evidence" value="ECO:0007669"/>
    <property type="project" value="TreeGrafter"/>
</dbReference>
<dbReference type="GO" id="GO:0010498">
    <property type="term" value="P:proteasomal protein catabolic process"/>
    <property type="evidence" value="ECO:0007669"/>
    <property type="project" value="InterPro"/>
</dbReference>
<dbReference type="GO" id="GO:0000502">
    <property type="term" value="C:proteasome complex"/>
    <property type="evidence" value="ECO:0007669"/>
    <property type="project" value="UniProtKB-KW"/>
</dbReference>
<dbReference type="PANTHER" id="PTHR42307">
    <property type="entry name" value="PUP DEAMIDASE/DEPUPYLASE"/>
    <property type="match status" value="1"/>
</dbReference>
<name>C6HUF0_9BACT</name>
<sequence length="524" mass="59376">MGGPDRKTRREFPPAKILCGIETEFGIIRRDVEESDPVVESMELVRSFRETSFGTWAYEEEDPRADARGGRVDRLAQDEEEEAFVRSDLKRGFSFRESKSDRILKNGARFYNDHTHPEYSTPECLSIRDLLLFDRAGTEILREAIRLRESVLGVPGALGLYRNNTDFHGHSYGCHENYLLPREMSFDEIVRGLTAFLVARIILTGAGKVGQEGDDGQRVYGYQLSQRADFMEVRTGVDTMQRRPLVNSRDEPHADSARYRRLHLIVGDANMSEWQTAIKVGMTRLVLGALYLRPEPIVELEDPVRAIREISRAKEGRVPIRCRDGRTMTASEILSFYREKVEPVVSGPEDRWIVDEWDRALGDYNADPRRLSDRVDWVAKSILLEWGGEEMGLSPDDPGFQSLDLAYHDIDPHDGLFWPLEEEGSIQRLTRPEEVALARVSPPGRGRAPIRAAILARFGDRIQEAGWERIIFSGGRSVDLPPALDGDEQEVKNLVKKIEALDDPSGLDAIVNAMEEKGEKNVGR</sequence>
<protein>
    <submittedName>
        <fullName evidence="1">Putative proteasome component</fullName>
    </submittedName>
</protein>
<dbReference type="InterPro" id="IPR004347">
    <property type="entry name" value="Pup_ligase/deamidase"/>
</dbReference>
<dbReference type="Pfam" id="PF03136">
    <property type="entry name" value="Pup_ligase"/>
    <property type="match status" value="1"/>
</dbReference>
<evidence type="ECO:0000313" key="1">
    <source>
        <dbReference type="EMBL" id="EES53752.1"/>
    </source>
</evidence>
<dbReference type="AlphaFoldDB" id="C6HUF0"/>